<evidence type="ECO:0000256" key="3">
    <source>
        <dbReference type="ARBA" id="ARBA00022630"/>
    </source>
</evidence>
<sequence length="423" mass="46287">MDKSQRIVIVGAGAFGLGTALRMKEEGYTSVTILDRSMPPVPDGSSNDISRIIRFDYGDAIYARIAKEAFDLWKTPEYSDAFYQTPCLWVCQEGTPEQPVQPRAQEYSAKTKRVLTEMGQKWHAVDSVEAAKKAFPKLSGRLATAGFEGFYNNDAGWADAGKAISRLASRCISAGVSFITGPNGQVIDFEKNQNGDITSALTAGGNKIVGDQFIVATGAWTASVVPAWNSMLAAGQLVGYLRLTPEEGTNYLKVAIHGFGYTRNNESADVSSPPTQAVASRANYVPADGLKRMEAGLRDIFPQLASRGFERTGICWYNDTPTGDFIFDFHPKHNNLFIATGGSGHAFKFLPVIGKYIVGSFQRNLPKELLTKWKFPTQFRERFQGDAFGGDGSRGGPERRELTPSERGTFESALKLSVRQSKI</sequence>
<name>A0A9W9EZS9_9EURO</name>
<keyword evidence="5" id="KW-0560">Oxidoreductase</keyword>
<evidence type="ECO:0000256" key="4">
    <source>
        <dbReference type="ARBA" id="ARBA00022827"/>
    </source>
</evidence>
<protein>
    <recommendedName>
        <fullName evidence="7">FAD dependent oxidoreductase domain-containing protein</fullName>
    </recommendedName>
</protein>
<dbReference type="AlphaFoldDB" id="A0A9W9EZS9"/>
<accession>A0A9W9EZS9</accession>
<proteinExistence type="inferred from homology"/>
<keyword evidence="9" id="KW-1185">Reference proteome</keyword>
<reference evidence="8" key="2">
    <citation type="journal article" date="2023" name="IMA Fungus">
        <title>Comparative genomic study of the Penicillium genus elucidates a diverse pangenome and 15 lateral gene transfer events.</title>
        <authorList>
            <person name="Petersen C."/>
            <person name="Sorensen T."/>
            <person name="Nielsen M.R."/>
            <person name="Sondergaard T.E."/>
            <person name="Sorensen J.L."/>
            <person name="Fitzpatrick D.A."/>
            <person name="Frisvad J.C."/>
            <person name="Nielsen K.L."/>
        </authorList>
    </citation>
    <scope>NUCLEOTIDE SEQUENCE</scope>
    <source>
        <strain evidence="8">IBT 30761</strain>
    </source>
</reference>
<evidence type="ECO:0000259" key="7">
    <source>
        <dbReference type="Pfam" id="PF01266"/>
    </source>
</evidence>
<evidence type="ECO:0000256" key="5">
    <source>
        <dbReference type="ARBA" id="ARBA00023002"/>
    </source>
</evidence>
<dbReference type="SUPFAM" id="SSF51905">
    <property type="entry name" value="FAD/NAD(P)-binding domain"/>
    <property type="match status" value="1"/>
</dbReference>
<evidence type="ECO:0000313" key="8">
    <source>
        <dbReference type="EMBL" id="KAJ5090963.1"/>
    </source>
</evidence>
<dbReference type="OrthoDB" id="2219495at2759"/>
<dbReference type="GO" id="GO:0050660">
    <property type="term" value="F:flavin adenine dinucleotide binding"/>
    <property type="evidence" value="ECO:0007669"/>
    <property type="project" value="InterPro"/>
</dbReference>
<dbReference type="GO" id="GO:0008115">
    <property type="term" value="F:sarcosine oxidase activity"/>
    <property type="evidence" value="ECO:0007669"/>
    <property type="project" value="TreeGrafter"/>
</dbReference>
<evidence type="ECO:0000256" key="1">
    <source>
        <dbReference type="ARBA" id="ARBA00001974"/>
    </source>
</evidence>
<dbReference type="SUPFAM" id="SSF54373">
    <property type="entry name" value="FAD-linked reductases, C-terminal domain"/>
    <property type="match status" value="1"/>
</dbReference>
<evidence type="ECO:0000256" key="2">
    <source>
        <dbReference type="ARBA" id="ARBA00010989"/>
    </source>
</evidence>
<keyword evidence="3" id="KW-0285">Flavoprotein</keyword>
<dbReference type="GO" id="GO:0004657">
    <property type="term" value="F:proline dehydrogenase activity"/>
    <property type="evidence" value="ECO:0007669"/>
    <property type="project" value="TreeGrafter"/>
</dbReference>
<dbReference type="GeneID" id="81361117"/>
<gene>
    <name evidence="8" type="ORF">N7532_009647</name>
</gene>
<keyword evidence="4" id="KW-0274">FAD</keyword>
<dbReference type="EMBL" id="JAPQKI010000009">
    <property type="protein sequence ID" value="KAJ5090963.1"/>
    <property type="molecule type" value="Genomic_DNA"/>
</dbReference>
<feature type="region of interest" description="Disordered" evidence="6">
    <location>
        <begin position="384"/>
        <end position="409"/>
    </location>
</feature>
<dbReference type="Pfam" id="PF01266">
    <property type="entry name" value="DAO"/>
    <property type="match status" value="1"/>
</dbReference>
<dbReference type="InterPro" id="IPR045170">
    <property type="entry name" value="MTOX"/>
</dbReference>
<comment type="caution">
    <text evidence="8">The sequence shown here is derived from an EMBL/GenBank/DDBJ whole genome shotgun (WGS) entry which is preliminary data.</text>
</comment>
<dbReference type="InterPro" id="IPR006076">
    <property type="entry name" value="FAD-dep_OxRdtase"/>
</dbReference>
<dbReference type="Gene3D" id="3.50.50.60">
    <property type="entry name" value="FAD/NAD(P)-binding domain"/>
    <property type="match status" value="1"/>
</dbReference>
<reference evidence="8" key="1">
    <citation type="submission" date="2022-11" db="EMBL/GenBank/DDBJ databases">
        <authorList>
            <person name="Petersen C."/>
        </authorList>
    </citation>
    <scope>NUCLEOTIDE SEQUENCE</scope>
    <source>
        <strain evidence="8">IBT 30761</strain>
    </source>
</reference>
<comment type="cofactor">
    <cofactor evidence="1">
        <name>FAD</name>
        <dbReference type="ChEBI" id="CHEBI:57692"/>
    </cofactor>
</comment>
<dbReference type="Gene3D" id="3.30.9.10">
    <property type="entry name" value="D-Amino Acid Oxidase, subunit A, domain 2"/>
    <property type="match status" value="1"/>
</dbReference>
<evidence type="ECO:0000313" key="9">
    <source>
        <dbReference type="Proteomes" id="UP001149074"/>
    </source>
</evidence>
<dbReference type="PANTHER" id="PTHR10961">
    <property type="entry name" value="PEROXISOMAL SARCOSINE OXIDASE"/>
    <property type="match status" value="1"/>
</dbReference>
<dbReference type="RefSeq" id="XP_056472944.1">
    <property type="nucleotide sequence ID" value="XM_056622138.1"/>
</dbReference>
<feature type="domain" description="FAD dependent oxidoreductase" evidence="7">
    <location>
        <begin position="6"/>
        <end position="357"/>
    </location>
</feature>
<dbReference type="InterPro" id="IPR036188">
    <property type="entry name" value="FAD/NAD-bd_sf"/>
</dbReference>
<organism evidence="8 9">
    <name type="scientific">Penicillium argentinense</name>
    <dbReference type="NCBI Taxonomy" id="1131581"/>
    <lineage>
        <taxon>Eukaryota</taxon>
        <taxon>Fungi</taxon>
        <taxon>Dikarya</taxon>
        <taxon>Ascomycota</taxon>
        <taxon>Pezizomycotina</taxon>
        <taxon>Eurotiomycetes</taxon>
        <taxon>Eurotiomycetidae</taxon>
        <taxon>Eurotiales</taxon>
        <taxon>Aspergillaceae</taxon>
        <taxon>Penicillium</taxon>
    </lineage>
</organism>
<evidence type="ECO:0000256" key="6">
    <source>
        <dbReference type="SAM" id="MobiDB-lite"/>
    </source>
</evidence>
<dbReference type="PANTHER" id="PTHR10961:SF45">
    <property type="entry name" value="FAD DEPENDENT OXIDOREDUCTASE DOMAIN-CONTAINING PROTEIN-RELATED"/>
    <property type="match status" value="1"/>
</dbReference>
<dbReference type="GO" id="GO:0050031">
    <property type="term" value="F:L-pipecolate oxidase activity"/>
    <property type="evidence" value="ECO:0007669"/>
    <property type="project" value="TreeGrafter"/>
</dbReference>
<comment type="similarity">
    <text evidence="2">Belongs to the MSOX/MTOX family.</text>
</comment>
<dbReference type="Proteomes" id="UP001149074">
    <property type="component" value="Unassembled WGS sequence"/>
</dbReference>